<dbReference type="AlphaFoldDB" id="A0A7W9ZHM9"/>
<evidence type="ECO:0000259" key="5">
    <source>
        <dbReference type="PROSITE" id="PS50113"/>
    </source>
</evidence>
<dbReference type="InterPro" id="IPR036388">
    <property type="entry name" value="WH-like_DNA-bd_sf"/>
</dbReference>
<dbReference type="Pfam" id="PF00196">
    <property type="entry name" value="GerE"/>
    <property type="match status" value="1"/>
</dbReference>
<keyword evidence="2" id="KW-0238">DNA-binding</keyword>
<evidence type="ECO:0000256" key="1">
    <source>
        <dbReference type="ARBA" id="ARBA00023015"/>
    </source>
</evidence>
<dbReference type="Gene3D" id="3.30.450.20">
    <property type="entry name" value="PAS domain"/>
    <property type="match status" value="1"/>
</dbReference>
<dbReference type="PROSITE" id="PS50043">
    <property type="entry name" value="HTH_LUXR_2"/>
    <property type="match status" value="1"/>
</dbReference>
<feature type="domain" description="HTH luxR-type" evidence="4">
    <location>
        <begin position="123"/>
        <end position="188"/>
    </location>
</feature>
<dbReference type="CDD" id="cd00130">
    <property type="entry name" value="PAS"/>
    <property type="match status" value="1"/>
</dbReference>
<dbReference type="PANTHER" id="PTHR44688">
    <property type="entry name" value="DNA-BINDING TRANSCRIPTIONAL ACTIVATOR DEVR_DOSR"/>
    <property type="match status" value="1"/>
</dbReference>
<keyword evidence="3" id="KW-0804">Transcription</keyword>
<dbReference type="Proteomes" id="UP000544872">
    <property type="component" value="Unassembled WGS sequence"/>
</dbReference>
<comment type="caution">
    <text evidence="6">The sequence shown here is derived from an EMBL/GenBank/DDBJ whole genome shotgun (WGS) entry which is preliminary data.</text>
</comment>
<dbReference type="CDD" id="cd06170">
    <property type="entry name" value="LuxR_C_like"/>
    <property type="match status" value="1"/>
</dbReference>
<name>A0A7W9ZHM9_NOVIT</name>
<keyword evidence="7" id="KW-1185">Reference proteome</keyword>
<reference evidence="6 7" key="1">
    <citation type="submission" date="2020-08" db="EMBL/GenBank/DDBJ databases">
        <title>Genomic Encyclopedia of Type Strains, Phase IV (KMG-IV): sequencing the most valuable type-strain genomes for metagenomic binning, comparative biology and taxonomic classification.</title>
        <authorList>
            <person name="Goeker M."/>
        </authorList>
    </citation>
    <scope>NUCLEOTIDE SEQUENCE [LARGE SCALE GENOMIC DNA]</scope>
    <source>
        <strain evidence="6 7">DSM 11590</strain>
    </source>
</reference>
<dbReference type="PANTHER" id="PTHR44688:SF16">
    <property type="entry name" value="DNA-BINDING TRANSCRIPTIONAL ACTIVATOR DEVR_DOSR"/>
    <property type="match status" value="1"/>
</dbReference>
<accession>A0A7W9ZHM9</accession>
<dbReference type="InterPro" id="IPR000792">
    <property type="entry name" value="Tscrpt_reg_LuxR_C"/>
</dbReference>
<evidence type="ECO:0000313" key="7">
    <source>
        <dbReference type="Proteomes" id="UP000544872"/>
    </source>
</evidence>
<dbReference type="NCBIfam" id="TIGR00229">
    <property type="entry name" value="sensory_box"/>
    <property type="match status" value="1"/>
</dbReference>
<dbReference type="InterPro" id="IPR016032">
    <property type="entry name" value="Sig_transdc_resp-reg_C-effctor"/>
</dbReference>
<dbReference type="PRINTS" id="PR00038">
    <property type="entry name" value="HTHLUXR"/>
</dbReference>
<dbReference type="Pfam" id="PF13426">
    <property type="entry name" value="PAS_9"/>
    <property type="match status" value="1"/>
</dbReference>
<dbReference type="Gene3D" id="1.10.10.10">
    <property type="entry name" value="Winged helix-like DNA-binding domain superfamily/Winged helix DNA-binding domain"/>
    <property type="match status" value="1"/>
</dbReference>
<dbReference type="InterPro" id="IPR035965">
    <property type="entry name" value="PAS-like_dom_sf"/>
</dbReference>
<protein>
    <submittedName>
        <fullName evidence="6">PAS domain S-box-containing protein</fullName>
    </submittedName>
</protein>
<dbReference type="GO" id="GO:0003677">
    <property type="term" value="F:DNA binding"/>
    <property type="evidence" value="ECO:0007669"/>
    <property type="project" value="UniProtKB-KW"/>
</dbReference>
<evidence type="ECO:0000256" key="2">
    <source>
        <dbReference type="ARBA" id="ARBA00023125"/>
    </source>
</evidence>
<dbReference type="PROSITE" id="PS50113">
    <property type="entry name" value="PAC"/>
    <property type="match status" value="1"/>
</dbReference>
<dbReference type="SUPFAM" id="SSF55785">
    <property type="entry name" value="PYP-like sensor domain (PAS domain)"/>
    <property type="match status" value="1"/>
</dbReference>
<dbReference type="SUPFAM" id="SSF46894">
    <property type="entry name" value="C-terminal effector domain of the bipartite response regulators"/>
    <property type="match status" value="1"/>
</dbReference>
<organism evidence="6 7">
    <name type="scientific">Novispirillum itersonii</name>
    <name type="common">Aquaspirillum itersonii</name>
    <dbReference type="NCBI Taxonomy" id="189"/>
    <lineage>
        <taxon>Bacteria</taxon>
        <taxon>Pseudomonadati</taxon>
        <taxon>Pseudomonadota</taxon>
        <taxon>Alphaproteobacteria</taxon>
        <taxon>Rhodospirillales</taxon>
        <taxon>Novispirillaceae</taxon>
        <taxon>Novispirillum</taxon>
    </lineage>
</organism>
<dbReference type="InterPro" id="IPR000700">
    <property type="entry name" value="PAS-assoc_C"/>
</dbReference>
<dbReference type="RefSeq" id="WP_184264597.1">
    <property type="nucleotide sequence ID" value="NZ_JACIIX010000012.1"/>
</dbReference>
<evidence type="ECO:0000313" key="6">
    <source>
        <dbReference type="EMBL" id="MBB6211643.1"/>
    </source>
</evidence>
<dbReference type="PROSITE" id="PS00622">
    <property type="entry name" value="HTH_LUXR_1"/>
    <property type="match status" value="1"/>
</dbReference>
<keyword evidence="1" id="KW-0805">Transcription regulation</keyword>
<sequence length="188" mass="20975">MTDPTALPFDTLTLAFDLAPVGLCVSQHRVIQRCNEAFAAMFGYSVERLDGESMAILYPSQQEFENVGARGYQAMLETGHYTDERIMRHADGRMFWCHVAGRSLDQSSPFACAVWMFEDISARRPANLDLTRREREVAQFLVTGQSSKQIAKHLNISPRTVEAHRARLMGKLGVASAPEMIARLIGAV</sequence>
<dbReference type="InterPro" id="IPR000014">
    <property type="entry name" value="PAS"/>
</dbReference>
<evidence type="ECO:0000259" key="4">
    <source>
        <dbReference type="PROSITE" id="PS50043"/>
    </source>
</evidence>
<dbReference type="SMART" id="SM00421">
    <property type="entry name" value="HTH_LUXR"/>
    <property type="match status" value="1"/>
</dbReference>
<gene>
    <name evidence="6" type="ORF">FHS48_003084</name>
</gene>
<feature type="domain" description="PAC" evidence="5">
    <location>
        <begin position="80"/>
        <end position="132"/>
    </location>
</feature>
<dbReference type="EMBL" id="JACIIX010000012">
    <property type="protein sequence ID" value="MBB6211643.1"/>
    <property type="molecule type" value="Genomic_DNA"/>
</dbReference>
<dbReference type="GO" id="GO:0006355">
    <property type="term" value="P:regulation of DNA-templated transcription"/>
    <property type="evidence" value="ECO:0007669"/>
    <property type="project" value="InterPro"/>
</dbReference>
<proteinExistence type="predicted"/>
<evidence type="ECO:0000256" key="3">
    <source>
        <dbReference type="ARBA" id="ARBA00023163"/>
    </source>
</evidence>